<dbReference type="InterPro" id="IPR013758">
    <property type="entry name" value="Topo_IIA_A/C_ab"/>
</dbReference>
<evidence type="ECO:0000259" key="13">
    <source>
        <dbReference type="PROSITE" id="PS52040"/>
    </source>
</evidence>
<keyword evidence="3 9" id="KW-0547">Nucleotide-binding</keyword>
<dbReference type="SMART" id="SM00434">
    <property type="entry name" value="TOP4c"/>
    <property type="match status" value="1"/>
</dbReference>
<dbReference type="GO" id="GO:0005524">
    <property type="term" value="F:ATP binding"/>
    <property type="evidence" value="ECO:0007669"/>
    <property type="project" value="UniProtKB-UniRule"/>
</dbReference>
<evidence type="ECO:0000256" key="10">
    <source>
        <dbReference type="PROSITE-ProRule" id="PRU01384"/>
    </source>
</evidence>
<dbReference type="NCBIfam" id="TIGR01063">
    <property type="entry name" value="gyrA"/>
    <property type="match status" value="1"/>
</dbReference>
<dbReference type="CDD" id="cd00187">
    <property type="entry name" value="TOP4c"/>
    <property type="match status" value="1"/>
</dbReference>
<dbReference type="Gene3D" id="3.90.199.10">
    <property type="entry name" value="Topoisomerase II, domain 5"/>
    <property type="match status" value="1"/>
</dbReference>
<dbReference type="EC" id="5.6.2.2" evidence="9"/>
<keyword evidence="11" id="KW-0175">Coiled coil</keyword>
<evidence type="ECO:0000256" key="5">
    <source>
        <dbReference type="ARBA" id="ARBA00023029"/>
    </source>
</evidence>
<comment type="function">
    <text evidence="9">A type II topoisomerase that negatively supercoils closed circular double-stranded (ds) DNA in an ATP-dependent manner to modulate DNA topology and maintain chromosomes in an underwound state. Negative supercoiling favors strand separation, and DNA replication, transcription, recombination and repair, all of which involve strand separation. Also able to catalyze the interconversion of other topological isomers of dsDNA rings, including catenanes and knotted rings. Type II topoisomerases break and join 2 DNA strands simultaneously in an ATP-dependent manner.</text>
</comment>
<evidence type="ECO:0000256" key="11">
    <source>
        <dbReference type="SAM" id="Coils"/>
    </source>
</evidence>
<feature type="active site" description="O-(5'-phospho-DNA)-tyrosine intermediate" evidence="9 10">
    <location>
        <position position="126"/>
    </location>
</feature>
<dbReference type="Pfam" id="PF00521">
    <property type="entry name" value="DNA_topoisoIV"/>
    <property type="match status" value="1"/>
</dbReference>
<protein>
    <recommendedName>
        <fullName evidence="9">DNA gyrase subunit A</fullName>
        <ecNumber evidence="9">5.6.2.2</ecNumber>
    </recommendedName>
</protein>
<evidence type="ECO:0000256" key="12">
    <source>
        <dbReference type="SAM" id="MobiDB-lite"/>
    </source>
</evidence>
<organism evidence="14">
    <name type="scientific">uncultured Solirubrobacteraceae bacterium</name>
    <dbReference type="NCBI Taxonomy" id="1162706"/>
    <lineage>
        <taxon>Bacteria</taxon>
        <taxon>Bacillati</taxon>
        <taxon>Actinomycetota</taxon>
        <taxon>Thermoleophilia</taxon>
        <taxon>Solirubrobacterales</taxon>
        <taxon>Solirubrobacteraceae</taxon>
        <taxon>environmental samples</taxon>
    </lineage>
</organism>
<dbReference type="NCBIfam" id="NF004044">
    <property type="entry name" value="PRK05561.1"/>
    <property type="match status" value="1"/>
</dbReference>
<evidence type="ECO:0000256" key="8">
    <source>
        <dbReference type="ARBA" id="ARBA00063644"/>
    </source>
</evidence>
<dbReference type="Gene3D" id="1.10.268.10">
    <property type="entry name" value="Topoisomerase, domain 3"/>
    <property type="match status" value="1"/>
</dbReference>
<proteinExistence type="inferred from homology"/>
<reference evidence="14" key="1">
    <citation type="submission" date="2020-02" db="EMBL/GenBank/DDBJ databases">
        <authorList>
            <person name="Meier V. D."/>
        </authorList>
    </citation>
    <scope>NUCLEOTIDE SEQUENCE</scope>
    <source>
        <strain evidence="14">AVDCRST_MAG38</strain>
    </source>
</reference>
<dbReference type="HAMAP" id="MF_01897">
    <property type="entry name" value="GyrA"/>
    <property type="match status" value="1"/>
</dbReference>
<evidence type="ECO:0000256" key="4">
    <source>
        <dbReference type="ARBA" id="ARBA00022840"/>
    </source>
</evidence>
<dbReference type="InterPro" id="IPR013757">
    <property type="entry name" value="Topo_IIA_A_a_sf"/>
</dbReference>
<feature type="coiled-coil region" evidence="11">
    <location>
        <begin position="369"/>
        <end position="396"/>
    </location>
</feature>
<feature type="short sequence motif" description="GyrA-box" evidence="9">
    <location>
        <begin position="532"/>
        <end position="538"/>
    </location>
</feature>
<evidence type="ECO:0000256" key="2">
    <source>
        <dbReference type="ARBA" id="ARBA00008263"/>
    </source>
</evidence>
<keyword evidence="6 9" id="KW-0238">DNA-binding</keyword>
<dbReference type="NCBIfam" id="NF004043">
    <property type="entry name" value="PRK05560.1"/>
    <property type="match status" value="1"/>
</dbReference>
<dbReference type="PANTHER" id="PTHR43493">
    <property type="entry name" value="DNA GYRASE/TOPOISOMERASE SUBUNIT A"/>
    <property type="match status" value="1"/>
</dbReference>
<dbReference type="SUPFAM" id="SSF56719">
    <property type="entry name" value="Type II DNA topoisomerase"/>
    <property type="match status" value="1"/>
</dbReference>
<keyword evidence="5 9" id="KW-0799">Topoisomerase</keyword>
<dbReference type="FunFam" id="2.120.10.90:FF:000005">
    <property type="entry name" value="DNA topoisomerase 4 subunit A"/>
    <property type="match status" value="1"/>
</dbReference>
<name>A0A6J4R1R5_9ACTN</name>
<dbReference type="InterPro" id="IPR050220">
    <property type="entry name" value="Type_II_DNA_Topoisomerases"/>
</dbReference>
<dbReference type="PROSITE" id="PS52040">
    <property type="entry name" value="TOPO_IIA"/>
    <property type="match status" value="1"/>
</dbReference>
<comment type="subunit">
    <text evidence="8">Heterotetramer composed of ParC and ParE.</text>
</comment>
<dbReference type="Gene3D" id="3.30.1360.40">
    <property type="match status" value="1"/>
</dbReference>
<comment type="miscellaneous">
    <text evidence="9">Few gyrases are as efficient as E.coli at forming negative supercoils. Not all organisms have 2 type II topoisomerases; in organisms with a single type II topoisomerase this enzyme also has to decatenate newly replicated chromosomes.</text>
</comment>
<dbReference type="GO" id="GO:0006261">
    <property type="term" value="P:DNA-templated DNA replication"/>
    <property type="evidence" value="ECO:0007669"/>
    <property type="project" value="UniProtKB-UniRule"/>
</dbReference>
<dbReference type="Pfam" id="PF03989">
    <property type="entry name" value="DNA_gyraseA_C"/>
    <property type="match status" value="6"/>
</dbReference>
<dbReference type="GO" id="GO:0006265">
    <property type="term" value="P:DNA topological change"/>
    <property type="evidence" value="ECO:0007669"/>
    <property type="project" value="UniProtKB-UniRule"/>
</dbReference>
<dbReference type="EMBL" id="CADCVJ010000010">
    <property type="protein sequence ID" value="CAA9461732.1"/>
    <property type="molecule type" value="Genomic_DNA"/>
</dbReference>
<dbReference type="GO" id="GO:0009330">
    <property type="term" value="C:DNA topoisomerase type II (double strand cut, ATP-hydrolyzing) complex"/>
    <property type="evidence" value="ECO:0007669"/>
    <property type="project" value="TreeGrafter"/>
</dbReference>
<evidence type="ECO:0000256" key="9">
    <source>
        <dbReference type="HAMAP-Rule" id="MF_01897"/>
    </source>
</evidence>
<evidence type="ECO:0000256" key="3">
    <source>
        <dbReference type="ARBA" id="ARBA00022741"/>
    </source>
</evidence>
<dbReference type="InterPro" id="IPR002205">
    <property type="entry name" value="Topo_IIA_dom_A"/>
</dbReference>
<sequence>MATSDLISGGNIEPRGLEEEMRASYLDYAMSVIVGRALPDVRDGLKPVHRRVLFSMNETGLQPNRPHVKCSRIVGDVMGKYHPHGDSAIYDTLVRLAQDFSMRNVLVDGQGNFGSVDDDPAAAMRYTEARLAPLAREMLRDLGPRIVDYQPNYDGKNSEPTVLPSRYPNLLVNGSSGIAVGMATNIPPHNLREAIAATIAYIDDPEITTEGLMKHLKGPDFPTGGVILGLTGIREAYETGRGRIRVRARAHTEPLSQGKEAIIVTELPFMVKKGGDGGLIKKIAELVAEKKITEITDLRDESDRHGMRVVIELKREAIPKVVLNKLYKHTPMQTTFGVNMVALVDDVPRTLPLRSVIHNYVRHQRDVVVRRAKHELDQLERRKHILEGQLIALDHLDDVIALIRGSEDRDAARSGLMERFGLTHIQAQAILELRLQQLTALEADSIRKEHAGIVARIQELRDLLGDEDKVMALIKDEMSEIAERYGDERRTQITYAEDDLDIEDLIADQQMVIAITRTGYIKRLALDTYRQQRRGGVGVTGMDMKDDDYIEHLFVCSTHDFLLFFTNRGKVYRSKVYELPEASRTAKGRYLGNVLPLREGERVQSVLATRDFAEARYVIFATRKGVVKKTELAAYNTPIKADGIIAINIRDDDELVAVRRVDESDEILIVSRAGLTVRFSESDARAMGRDTSGVRGMDVGDDGEVIAMDVARDDQDLLVVTGNGYGKRTPVREYRKTSRGAKGVKTIQQTEAKGALAGALVVREHHDLVFISRDGMVQRTGARGINRYGRASQGVRLMNLRGDDVVSAVALVVEPEAAPGELPAVAPTEPVDAADDPTAVAAALEAAPSSDVPDLEAGDAVDGVVAIDAEEDSLLLPPEVEAEDEADPDA</sequence>
<keyword evidence="4 9" id="KW-0067">ATP-binding</keyword>
<gene>
    <name evidence="9" type="primary">gyrA</name>
    <name evidence="14" type="ORF">AVDCRST_MAG38-154</name>
</gene>
<dbReference type="InterPro" id="IPR013760">
    <property type="entry name" value="Topo_IIA-like_dom_sf"/>
</dbReference>
<keyword evidence="7 9" id="KW-0413">Isomerase</keyword>
<comment type="subunit">
    <text evidence="9">Heterotetramer, composed of two GyrA and two GyrB chains. In the heterotetramer, GyrA contains the active site tyrosine that forms a transient covalent intermediate with DNA, while GyrB binds cofactors and catalyzes ATP hydrolysis.</text>
</comment>
<dbReference type="GO" id="GO:0034335">
    <property type="term" value="F:DNA negative supercoiling activity"/>
    <property type="evidence" value="ECO:0007669"/>
    <property type="project" value="UniProtKB-ARBA"/>
</dbReference>
<comment type="subcellular location">
    <subcellularLocation>
        <location evidence="9">Cytoplasm</location>
    </subcellularLocation>
</comment>
<comment type="similarity">
    <text evidence="2 9">Belongs to the type II topoisomerase GyrA/ParC subunit family.</text>
</comment>
<dbReference type="GO" id="GO:0005737">
    <property type="term" value="C:cytoplasm"/>
    <property type="evidence" value="ECO:0007669"/>
    <property type="project" value="UniProtKB-SubCell"/>
</dbReference>
<dbReference type="InterPro" id="IPR035516">
    <property type="entry name" value="Gyrase/topoIV_suA_C"/>
</dbReference>
<dbReference type="InterPro" id="IPR006691">
    <property type="entry name" value="GyrA/parC_rep"/>
</dbReference>
<evidence type="ECO:0000313" key="14">
    <source>
        <dbReference type="EMBL" id="CAA9461732.1"/>
    </source>
</evidence>
<evidence type="ECO:0000256" key="1">
    <source>
        <dbReference type="ARBA" id="ARBA00000185"/>
    </source>
</evidence>
<keyword evidence="9" id="KW-0963">Cytoplasm</keyword>
<feature type="region of interest" description="Disordered" evidence="12">
    <location>
        <begin position="870"/>
        <end position="890"/>
    </location>
</feature>
<feature type="compositionally biased region" description="Acidic residues" evidence="12">
    <location>
        <begin position="880"/>
        <end position="890"/>
    </location>
</feature>
<dbReference type="FunFam" id="3.90.199.10:FF:000001">
    <property type="entry name" value="DNA gyrase subunit A"/>
    <property type="match status" value="1"/>
</dbReference>
<accession>A0A6J4R1R5</accession>
<dbReference type="FunFam" id="1.10.268.10:FF:000001">
    <property type="entry name" value="DNA gyrase subunit A"/>
    <property type="match status" value="1"/>
</dbReference>
<feature type="domain" description="Topo IIA-type catalytic" evidence="13">
    <location>
        <begin position="38"/>
        <end position="505"/>
    </location>
</feature>
<dbReference type="GO" id="GO:0003677">
    <property type="term" value="F:DNA binding"/>
    <property type="evidence" value="ECO:0007669"/>
    <property type="project" value="UniProtKB-UniRule"/>
</dbReference>
<dbReference type="AlphaFoldDB" id="A0A6J4R1R5"/>
<dbReference type="InterPro" id="IPR005743">
    <property type="entry name" value="GyrA"/>
</dbReference>
<evidence type="ECO:0000256" key="7">
    <source>
        <dbReference type="ARBA" id="ARBA00023235"/>
    </source>
</evidence>
<comment type="catalytic activity">
    <reaction evidence="1 9 10">
        <text>ATP-dependent breakage, passage and rejoining of double-stranded DNA.</text>
        <dbReference type="EC" id="5.6.2.2"/>
    </reaction>
</comment>
<dbReference type="FunFam" id="3.30.1360.40:FF:000002">
    <property type="entry name" value="DNA gyrase subunit A"/>
    <property type="match status" value="1"/>
</dbReference>
<dbReference type="PANTHER" id="PTHR43493:SF5">
    <property type="entry name" value="DNA GYRASE SUBUNIT A, CHLOROPLASTIC_MITOCHONDRIAL"/>
    <property type="match status" value="1"/>
</dbReference>
<dbReference type="GO" id="GO:0005694">
    <property type="term" value="C:chromosome"/>
    <property type="evidence" value="ECO:0007669"/>
    <property type="project" value="InterPro"/>
</dbReference>
<dbReference type="Gene3D" id="2.120.10.90">
    <property type="entry name" value="DNA gyrase/topoisomerase IV, subunit A, C-terminal"/>
    <property type="match status" value="1"/>
</dbReference>
<dbReference type="SUPFAM" id="SSF101904">
    <property type="entry name" value="GyrA/ParC C-terminal domain-like"/>
    <property type="match status" value="1"/>
</dbReference>
<evidence type="ECO:0000256" key="6">
    <source>
        <dbReference type="ARBA" id="ARBA00023125"/>
    </source>
</evidence>